<organism evidence="2 3">
    <name type="scientific">Arthrobacter agilis</name>
    <dbReference type="NCBI Taxonomy" id="37921"/>
    <lineage>
        <taxon>Bacteria</taxon>
        <taxon>Bacillati</taxon>
        <taxon>Actinomycetota</taxon>
        <taxon>Actinomycetes</taxon>
        <taxon>Micrococcales</taxon>
        <taxon>Micrococcaceae</taxon>
        <taxon>Arthrobacter</taxon>
    </lineage>
</organism>
<evidence type="ECO:0000313" key="2">
    <source>
        <dbReference type="EMBL" id="AUZ87669.1"/>
    </source>
</evidence>
<evidence type="ECO:0000259" key="1">
    <source>
        <dbReference type="Pfam" id="PF11716"/>
    </source>
</evidence>
<name>A0A2L0UEL7_9MICC</name>
<dbReference type="InterPro" id="IPR017517">
    <property type="entry name" value="Maleyloyr_isom"/>
</dbReference>
<evidence type="ECO:0000313" key="3">
    <source>
        <dbReference type="Proteomes" id="UP000239187"/>
    </source>
</evidence>
<feature type="domain" description="Mycothiol-dependent maleylpyruvate isomerase metal-binding" evidence="1">
    <location>
        <begin position="33"/>
        <end position="117"/>
    </location>
</feature>
<dbReference type="Gene3D" id="1.20.120.450">
    <property type="entry name" value="dinb family like domain"/>
    <property type="match status" value="1"/>
</dbReference>
<dbReference type="GO" id="GO:0046872">
    <property type="term" value="F:metal ion binding"/>
    <property type="evidence" value="ECO:0007669"/>
    <property type="project" value="InterPro"/>
</dbReference>
<dbReference type="SUPFAM" id="SSF109854">
    <property type="entry name" value="DinB/YfiT-like putative metalloenzymes"/>
    <property type="match status" value="1"/>
</dbReference>
<gene>
    <name evidence="2" type="ORF">CVO76_08530</name>
</gene>
<dbReference type="Proteomes" id="UP000239187">
    <property type="component" value="Chromosome"/>
</dbReference>
<dbReference type="EMBL" id="CP024915">
    <property type="protein sequence ID" value="AUZ87669.1"/>
    <property type="molecule type" value="Genomic_DNA"/>
</dbReference>
<reference evidence="2 3" key="1">
    <citation type="submission" date="2017-11" db="EMBL/GenBank/DDBJ databases">
        <title>Draft genome of Arthrobacter agilis strain UMCV2, a plant growth-promoting rhizobacterium and biocontrol capacity of phytopathogenic fungi.</title>
        <authorList>
            <person name="Martinez-Camara R."/>
            <person name="Santoyo G."/>
            <person name="Moreno-Hagelsieb G."/>
            <person name="Valencia-Cantero E."/>
        </authorList>
    </citation>
    <scope>NUCLEOTIDE SEQUENCE [LARGE SCALE GENOMIC DNA]</scope>
    <source>
        <strain evidence="2 3">UMCV2</strain>
    </source>
</reference>
<sequence>MTPGLGPARRRAASGTGGRAVVTAGDALWDLAHAERASLADDLAALSPEQWDLPTLCGEWSVEEVTAHLSAAASVGGRMWIRSMLLAGFRPAVHNRRRLSEHRGPTAAATLDRFRAVVNLSIAPSPHLPAYLGEIVVHAQDIRRPLGIATQPGVDALLPVAEFFVARNFTVPSRRVASGLRLEATDAPFASGEGPEVRGSLLALVMCLAGRPAYLADLSGPGVPVLRSRITGGA</sequence>
<dbReference type="AlphaFoldDB" id="A0A2L0UEL7"/>
<proteinExistence type="predicted"/>
<dbReference type="RefSeq" id="WP_208738973.1">
    <property type="nucleotide sequence ID" value="NZ_CP024915.1"/>
</dbReference>
<protein>
    <recommendedName>
        <fullName evidence="1">Mycothiol-dependent maleylpyruvate isomerase metal-binding domain-containing protein</fullName>
    </recommendedName>
</protein>
<dbReference type="InterPro" id="IPR024344">
    <property type="entry name" value="MDMPI_metal-binding"/>
</dbReference>
<dbReference type="Pfam" id="PF11716">
    <property type="entry name" value="MDMPI_N"/>
    <property type="match status" value="1"/>
</dbReference>
<dbReference type="InterPro" id="IPR034660">
    <property type="entry name" value="DinB/YfiT-like"/>
</dbReference>
<dbReference type="NCBIfam" id="TIGR03083">
    <property type="entry name" value="maleylpyruvate isomerase family mycothiol-dependent enzyme"/>
    <property type="match status" value="1"/>
</dbReference>
<accession>A0A2L0UEL7</accession>